<gene>
    <name evidence="2" type="ORF">Fokcrypt_00266</name>
</gene>
<evidence type="ECO:0000259" key="1">
    <source>
        <dbReference type="Pfam" id="PF01521"/>
    </source>
</evidence>
<protein>
    <submittedName>
        <fullName evidence="2">Iron-sulfur cluster insertion protein ErpA</fullName>
    </submittedName>
</protein>
<dbReference type="PROSITE" id="PS01152">
    <property type="entry name" value="HESB"/>
    <property type="match status" value="1"/>
</dbReference>
<dbReference type="SUPFAM" id="SSF89360">
    <property type="entry name" value="HesB-like domain"/>
    <property type="match status" value="1"/>
</dbReference>
<dbReference type="InterPro" id="IPR000361">
    <property type="entry name" value="ATAP_core_dom"/>
</dbReference>
<name>A0ABZ0UNQ5_9RICK</name>
<dbReference type="PANTHER" id="PTHR43011">
    <property type="entry name" value="IRON-SULFUR CLUSTER ASSEMBLY 2 HOMOLOG, MITOCHONDRIAL"/>
    <property type="match status" value="1"/>
</dbReference>
<dbReference type="Pfam" id="PF01521">
    <property type="entry name" value="Fe-S_biosyn"/>
    <property type="match status" value="1"/>
</dbReference>
<feature type="domain" description="Core" evidence="1">
    <location>
        <begin position="2"/>
        <end position="111"/>
    </location>
</feature>
<keyword evidence="3" id="KW-1185">Reference proteome</keyword>
<dbReference type="RefSeq" id="WP_323722400.1">
    <property type="nucleotide sequence ID" value="NZ_CP110343.1"/>
</dbReference>
<dbReference type="InterPro" id="IPR016092">
    <property type="entry name" value="ATAP"/>
</dbReference>
<proteinExistence type="predicted"/>
<dbReference type="PANTHER" id="PTHR43011:SF1">
    <property type="entry name" value="IRON-SULFUR CLUSTER ASSEMBLY 2 HOMOLOG, MITOCHONDRIAL"/>
    <property type="match status" value="1"/>
</dbReference>
<dbReference type="InterPro" id="IPR017870">
    <property type="entry name" value="FeS_cluster_insertion_CS"/>
</dbReference>
<sequence>MLKITDKALSRIRELIESEKNKDGTQNYYLRVEVIGGGCSGYQYKFLIEGRKLDAKIDSRDLIHQKCPDLIVDNVSMTMLKDSTMDFIDELGGSYFAIDNPNIKSKCGCGNSFSI</sequence>
<dbReference type="Proteomes" id="UP001325140">
    <property type="component" value="Chromosome"/>
</dbReference>
<dbReference type="Gene3D" id="2.60.300.12">
    <property type="entry name" value="HesB-like domain"/>
    <property type="match status" value="1"/>
</dbReference>
<dbReference type="NCBIfam" id="TIGR00049">
    <property type="entry name" value="iron-sulfur cluster assembly accessory protein"/>
    <property type="match status" value="1"/>
</dbReference>
<reference evidence="2" key="1">
    <citation type="submission" date="2022-10" db="EMBL/GenBank/DDBJ databases">
        <title>Host association and intracellularity evolved multiple times independently in the Rickettsiales.</title>
        <authorList>
            <person name="Castelli M."/>
            <person name="Nardi T."/>
            <person name="Gammuto L."/>
            <person name="Bellinzona G."/>
            <person name="Sabaneyeva E."/>
            <person name="Potekhin A."/>
            <person name="Serra V."/>
            <person name="Petroni G."/>
            <person name="Sassera D."/>
        </authorList>
    </citation>
    <scope>NUCLEOTIDE SEQUENCE [LARGE SCALE GENOMIC DNA]</scope>
    <source>
        <strain evidence="2">US_Bl 11III1</strain>
    </source>
</reference>
<accession>A0ABZ0UNQ5</accession>
<dbReference type="EMBL" id="CP110343">
    <property type="protein sequence ID" value="WPX97749.1"/>
    <property type="molecule type" value="Genomic_DNA"/>
</dbReference>
<organism evidence="2 3">
    <name type="scientific">Candidatus Fokinia crypta</name>
    <dbReference type="NCBI Taxonomy" id="1920990"/>
    <lineage>
        <taxon>Bacteria</taxon>
        <taxon>Pseudomonadati</taxon>
        <taxon>Pseudomonadota</taxon>
        <taxon>Alphaproteobacteria</taxon>
        <taxon>Rickettsiales</taxon>
        <taxon>Candidatus Midichloriaceae</taxon>
        <taxon>Candidatus Fokinia</taxon>
    </lineage>
</organism>
<dbReference type="InterPro" id="IPR035903">
    <property type="entry name" value="HesB-like_dom_sf"/>
</dbReference>
<evidence type="ECO:0000313" key="2">
    <source>
        <dbReference type="EMBL" id="WPX97749.1"/>
    </source>
</evidence>
<evidence type="ECO:0000313" key="3">
    <source>
        <dbReference type="Proteomes" id="UP001325140"/>
    </source>
</evidence>